<dbReference type="Gene3D" id="2.20.25.80">
    <property type="entry name" value="WRKY domain"/>
    <property type="match status" value="1"/>
</dbReference>
<sequence>MKEYPKYDRSAVFSDPQDPEPISENDPESPSSGEEAKVTIAPSSKKRRGVQKRVVSVPIGDVEGPKGKGDGYPPSDSWNWRKYGQKPIKGSPYPRGYYRCSSSKACPARKQVERNRLDPRMLIITYACDHNHPMPSTKGPHPAAITATSATAEPELPAPSEELTAFTSQAGLELSNNSAALLGDYGWFDDVASSTTVLESSICVGHSDYMNVDVAMTLDDEDENLFADLGELPEGSVFFRHRMLISDEQNQRCSVSVVTTG</sequence>
<evidence type="ECO:0000256" key="2">
    <source>
        <dbReference type="ARBA" id="ARBA00023015"/>
    </source>
</evidence>
<name>A0AAW1WDR0_RUBAR</name>
<keyword evidence="9" id="KW-1185">Reference proteome</keyword>
<dbReference type="SMART" id="SM00774">
    <property type="entry name" value="WRKY"/>
    <property type="match status" value="1"/>
</dbReference>
<dbReference type="GO" id="GO:0003700">
    <property type="term" value="F:DNA-binding transcription factor activity"/>
    <property type="evidence" value="ECO:0007669"/>
    <property type="project" value="InterPro"/>
</dbReference>
<proteinExistence type="predicted"/>
<comment type="caution">
    <text evidence="8">The sequence shown here is derived from an EMBL/GenBank/DDBJ whole genome shotgun (WGS) entry which is preliminary data.</text>
</comment>
<keyword evidence="4" id="KW-0804">Transcription</keyword>
<keyword evidence="3" id="KW-0238">DNA-binding</keyword>
<dbReference type="FunFam" id="2.20.25.80:FF:000004">
    <property type="entry name" value="WRKY transcription factor 65"/>
    <property type="match status" value="1"/>
</dbReference>
<dbReference type="Pfam" id="PF03106">
    <property type="entry name" value="WRKY"/>
    <property type="match status" value="1"/>
</dbReference>
<evidence type="ECO:0000256" key="4">
    <source>
        <dbReference type="ARBA" id="ARBA00023163"/>
    </source>
</evidence>
<accession>A0AAW1WDR0</accession>
<evidence type="ECO:0000256" key="3">
    <source>
        <dbReference type="ARBA" id="ARBA00023125"/>
    </source>
</evidence>
<dbReference type="SUPFAM" id="SSF118290">
    <property type="entry name" value="WRKY DNA-binding domain"/>
    <property type="match status" value="1"/>
</dbReference>
<comment type="subcellular location">
    <subcellularLocation>
        <location evidence="1">Nucleus</location>
    </subcellularLocation>
</comment>
<dbReference type="InterPro" id="IPR044810">
    <property type="entry name" value="WRKY_plant"/>
</dbReference>
<dbReference type="InterPro" id="IPR003657">
    <property type="entry name" value="WRKY_dom"/>
</dbReference>
<dbReference type="PANTHER" id="PTHR32096:SF19">
    <property type="entry name" value="OS01G0750100 PROTEIN"/>
    <property type="match status" value="1"/>
</dbReference>
<feature type="compositionally biased region" description="Acidic residues" evidence="6">
    <location>
        <begin position="17"/>
        <end position="27"/>
    </location>
</feature>
<evidence type="ECO:0000256" key="1">
    <source>
        <dbReference type="ARBA" id="ARBA00004123"/>
    </source>
</evidence>
<gene>
    <name evidence="8" type="ORF">M0R45_031262</name>
</gene>
<dbReference type="InterPro" id="IPR036576">
    <property type="entry name" value="WRKY_dom_sf"/>
</dbReference>
<evidence type="ECO:0000313" key="8">
    <source>
        <dbReference type="EMBL" id="KAK9922816.1"/>
    </source>
</evidence>
<feature type="region of interest" description="Disordered" evidence="6">
    <location>
        <begin position="1"/>
        <end position="78"/>
    </location>
</feature>
<dbReference type="Proteomes" id="UP001457282">
    <property type="component" value="Unassembled WGS sequence"/>
</dbReference>
<dbReference type="EMBL" id="JBEDUW010000006">
    <property type="protein sequence ID" value="KAK9922816.1"/>
    <property type="molecule type" value="Genomic_DNA"/>
</dbReference>
<dbReference type="PROSITE" id="PS50811">
    <property type="entry name" value="WRKY"/>
    <property type="match status" value="1"/>
</dbReference>
<dbReference type="AlphaFoldDB" id="A0AAW1WDR0"/>
<dbReference type="PANTHER" id="PTHR32096">
    <property type="entry name" value="WRKY TRANSCRIPTION FACTOR 30-RELATED-RELATED"/>
    <property type="match status" value="1"/>
</dbReference>
<keyword evidence="2" id="KW-0805">Transcription regulation</keyword>
<reference evidence="8 9" key="1">
    <citation type="journal article" date="2023" name="G3 (Bethesda)">
        <title>A chromosome-length genome assembly and annotation of blackberry (Rubus argutus, cv. 'Hillquist').</title>
        <authorList>
            <person name="Bruna T."/>
            <person name="Aryal R."/>
            <person name="Dudchenko O."/>
            <person name="Sargent D.J."/>
            <person name="Mead D."/>
            <person name="Buti M."/>
            <person name="Cavallini A."/>
            <person name="Hytonen T."/>
            <person name="Andres J."/>
            <person name="Pham M."/>
            <person name="Weisz D."/>
            <person name="Mascagni F."/>
            <person name="Usai G."/>
            <person name="Natali L."/>
            <person name="Bassil N."/>
            <person name="Fernandez G.E."/>
            <person name="Lomsadze A."/>
            <person name="Armour M."/>
            <person name="Olukolu B."/>
            <person name="Poorten T."/>
            <person name="Britton C."/>
            <person name="Davik J."/>
            <person name="Ashrafi H."/>
            <person name="Aiden E.L."/>
            <person name="Borodovsky M."/>
            <person name="Worthington M."/>
        </authorList>
    </citation>
    <scope>NUCLEOTIDE SEQUENCE [LARGE SCALE GENOMIC DNA]</scope>
    <source>
        <strain evidence="8">PI 553951</strain>
    </source>
</reference>
<evidence type="ECO:0000256" key="6">
    <source>
        <dbReference type="SAM" id="MobiDB-lite"/>
    </source>
</evidence>
<evidence type="ECO:0000256" key="5">
    <source>
        <dbReference type="ARBA" id="ARBA00023242"/>
    </source>
</evidence>
<protein>
    <recommendedName>
        <fullName evidence="7">WRKY domain-containing protein</fullName>
    </recommendedName>
</protein>
<dbReference type="GO" id="GO:0000976">
    <property type="term" value="F:transcription cis-regulatory region binding"/>
    <property type="evidence" value="ECO:0007669"/>
    <property type="project" value="TreeGrafter"/>
</dbReference>
<keyword evidence="5" id="KW-0539">Nucleus</keyword>
<evidence type="ECO:0000259" key="7">
    <source>
        <dbReference type="PROSITE" id="PS50811"/>
    </source>
</evidence>
<organism evidence="8 9">
    <name type="scientific">Rubus argutus</name>
    <name type="common">Southern blackberry</name>
    <dbReference type="NCBI Taxonomy" id="59490"/>
    <lineage>
        <taxon>Eukaryota</taxon>
        <taxon>Viridiplantae</taxon>
        <taxon>Streptophyta</taxon>
        <taxon>Embryophyta</taxon>
        <taxon>Tracheophyta</taxon>
        <taxon>Spermatophyta</taxon>
        <taxon>Magnoliopsida</taxon>
        <taxon>eudicotyledons</taxon>
        <taxon>Gunneridae</taxon>
        <taxon>Pentapetalae</taxon>
        <taxon>rosids</taxon>
        <taxon>fabids</taxon>
        <taxon>Rosales</taxon>
        <taxon>Rosaceae</taxon>
        <taxon>Rosoideae</taxon>
        <taxon>Rosoideae incertae sedis</taxon>
        <taxon>Rubus</taxon>
    </lineage>
</organism>
<evidence type="ECO:0000313" key="9">
    <source>
        <dbReference type="Proteomes" id="UP001457282"/>
    </source>
</evidence>
<feature type="domain" description="WRKY" evidence="7">
    <location>
        <begin position="75"/>
        <end position="135"/>
    </location>
</feature>
<dbReference type="GO" id="GO:0005634">
    <property type="term" value="C:nucleus"/>
    <property type="evidence" value="ECO:0007669"/>
    <property type="project" value="UniProtKB-SubCell"/>
</dbReference>